<evidence type="ECO:0000256" key="1">
    <source>
        <dbReference type="ARBA" id="ARBA00006756"/>
    </source>
</evidence>
<feature type="domain" description="Exocyst complex subunit Exo70 C-terminal" evidence="6">
    <location>
        <begin position="302"/>
        <end position="663"/>
    </location>
</feature>
<keyword evidence="3 4" id="KW-0268">Exocytosis</keyword>
<keyword evidence="2 4" id="KW-0813">Transport</keyword>
<comment type="caution">
    <text evidence="7">The sequence shown here is derived from an EMBL/GenBank/DDBJ whole genome shotgun (WGS) entry which is preliminary data.</text>
</comment>
<keyword evidence="4" id="KW-0653">Protein transport</keyword>
<gene>
    <name evidence="7" type="ORF">BCR39DRAFT_578119</name>
</gene>
<dbReference type="InterPro" id="IPR004140">
    <property type="entry name" value="Exo70"/>
</dbReference>
<dbReference type="OrthoDB" id="1922221at2759"/>
<protein>
    <recommendedName>
        <fullName evidence="4">Exocyst complex protein EXO70</fullName>
    </recommendedName>
</protein>
<dbReference type="GO" id="GO:0006887">
    <property type="term" value="P:exocytosis"/>
    <property type="evidence" value="ECO:0007669"/>
    <property type="project" value="UniProtKB-KW"/>
</dbReference>
<dbReference type="SUPFAM" id="SSF74788">
    <property type="entry name" value="Cullin repeat-like"/>
    <property type="match status" value="1"/>
</dbReference>
<dbReference type="GO" id="GO:0005935">
    <property type="term" value="C:cellular bud neck"/>
    <property type="evidence" value="ECO:0007669"/>
    <property type="project" value="UniProtKB-SubCell"/>
</dbReference>
<comment type="similarity">
    <text evidence="1 4">Belongs to the EXO70 family.</text>
</comment>
<feature type="compositionally biased region" description="Low complexity" evidence="5">
    <location>
        <begin position="70"/>
        <end position="89"/>
    </location>
</feature>
<reference evidence="7 8" key="1">
    <citation type="submission" date="2016-07" db="EMBL/GenBank/DDBJ databases">
        <title>Pervasive Adenine N6-methylation of Active Genes in Fungi.</title>
        <authorList>
            <consortium name="DOE Joint Genome Institute"/>
            <person name="Mondo S.J."/>
            <person name="Dannebaum R.O."/>
            <person name="Kuo R.C."/>
            <person name="Labutti K."/>
            <person name="Haridas S."/>
            <person name="Kuo A."/>
            <person name="Salamov A."/>
            <person name="Ahrendt S.R."/>
            <person name="Lipzen A."/>
            <person name="Sullivan W."/>
            <person name="Andreopoulos W.B."/>
            <person name="Clum A."/>
            <person name="Lindquist E."/>
            <person name="Daum C."/>
            <person name="Ramamoorthy G.K."/>
            <person name="Gryganskyi A."/>
            <person name="Culley D."/>
            <person name="Magnuson J.K."/>
            <person name="James T.Y."/>
            <person name="O'Malley M.A."/>
            <person name="Stajich J.E."/>
            <person name="Spatafora J.W."/>
            <person name="Visel A."/>
            <person name="Grigoriev I.V."/>
        </authorList>
    </citation>
    <scope>NUCLEOTIDE SEQUENCE [LARGE SCALE GENOMIC DNA]</scope>
    <source>
        <strain evidence="7 8">68-887.2</strain>
    </source>
</reference>
<evidence type="ECO:0000313" key="8">
    <source>
        <dbReference type="Proteomes" id="UP000193986"/>
    </source>
</evidence>
<dbReference type="InterPro" id="IPR016159">
    <property type="entry name" value="Cullin_repeat-like_dom_sf"/>
</dbReference>
<dbReference type="InParanoid" id="A0A1Y2AX64"/>
<dbReference type="AlphaFoldDB" id="A0A1Y2AX64"/>
<dbReference type="Proteomes" id="UP000193986">
    <property type="component" value="Unassembled WGS sequence"/>
</dbReference>
<evidence type="ECO:0000256" key="4">
    <source>
        <dbReference type="RuleBase" id="RU365026"/>
    </source>
</evidence>
<dbReference type="GO" id="GO:0005546">
    <property type="term" value="F:phosphatidylinositol-4,5-bisphosphate binding"/>
    <property type="evidence" value="ECO:0007669"/>
    <property type="project" value="InterPro"/>
</dbReference>
<keyword evidence="8" id="KW-1185">Reference proteome</keyword>
<organism evidence="7 8">
    <name type="scientific">Naematelia encephala</name>
    <dbReference type="NCBI Taxonomy" id="71784"/>
    <lineage>
        <taxon>Eukaryota</taxon>
        <taxon>Fungi</taxon>
        <taxon>Dikarya</taxon>
        <taxon>Basidiomycota</taxon>
        <taxon>Agaricomycotina</taxon>
        <taxon>Tremellomycetes</taxon>
        <taxon>Tremellales</taxon>
        <taxon>Naemateliaceae</taxon>
        <taxon>Naematelia</taxon>
    </lineage>
</organism>
<dbReference type="GO" id="GO:0000145">
    <property type="term" value="C:exocyst"/>
    <property type="evidence" value="ECO:0007669"/>
    <property type="project" value="InterPro"/>
</dbReference>
<dbReference type="InterPro" id="IPR046364">
    <property type="entry name" value="Exo70_C"/>
</dbReference>
<dbReference type="STRING" id="71784.A0A1Y2AX64"/>
<accession>A0A1Y2AX64</accession>
<evidence type="ECO:0000313" key="7">
    <source>
        <dbReference type="EMBL" id="ORY27086.1"/>
    </source>
</evidence>
<evidence type="ECO:0000256" key="3">
    <source>
        <dbReference type="ARBA" id="ARBA00022483"/>
    </source>
</evidence>
<evidence type="ECO:0000259" key="6">
    <source>
        <dbReference type="Pfam" id="PF03081"/>
    </source>
</evidence>
<evidence type="ECO:0000256" key="5">
    <source>
        <dbReference type="SAM" id="MobiDB-lite"/>
    </source>
</evidence>
<dbReference type="EMBL" id="MCFC01000041">
    <property type="protein sequence ID" value="ORY27086.1"/>
    <property type="molecule type" value="Genomic_DNA"/>
</dbReference>
<dbReference type="Gene3D" id="1.20.1280.170">
    <property type="entry name" value="Exocyst complex component Exo70"/>
    <property type="match status" value="1"/>
</dbReference>
<comment type="function">
    <text evidence="4">Involved in the secretory pathway as part of the exocyst complex which tethers secretory vesicles to the sites of exocytosis. Also plays a role in the assembly of the exocyst.</text>
</comment>
<sequence>MDEEADLALLDQHLLKTNLLSQRMTGILGQLDTRLSRLDKAIAPLGIQPLTRKANNIDAILQVLSPSHPPASASTRPIPSSRTTSSSSHATLKGYSLDLPASTLTPIVSAPGTATGTPADETAILTRGPDIMALTEYFSALDSVISDLERMWKGYTEGRGGARETGVRDLSKLVEIGFSGMTDLFLKISREGMGRTFDPDQLLESGAPTPPNFFVPLNTLLPLTSHITDILNPRKSTPKTSSIIEPIMENATSAFAEMRGEWIKRSLSGMMTRVEEVDEGGIWEGDRGREKVKGLIGLCEVVIVVAEVSMAETLLITTLFPQDPPPTLLQQTLLAPIGLVTSVLQPTLNTIKRRLSSHVFVALDLYQSLIRTSQNWETSLTKCLSMTHSSSSPELLNIFSGPISTLRGLCLRSFPELLVDIRSAPTTGPPTSAISDITYSTLTYLETLPAYEKIVEGLLGSAHAERSWLMGAKDLPSPVKSASDEGGIVNLYVADVLGTVVLYLEQRAKSMRKLVGQAFLLNNLSHMRNTTSSFTSDLIGPGAEDMLNRSFRDAKAGYLSEFSSLVSLLNPSTPSSRFNVPGTSSERSTLKEAAVTFFDKLDQMESLTSQNPLSRQDVDLRDRVGREAGDIVGRGWDGFWKRCEGKGLEKYLKGTPDDIQKRVTAMFR</sequence>
<proteinExistence type="inferred from homology"/>
<evidence type="ECO:0000256" key="2">
    <source>
        <dbReference type="ARBA" id="ARBA00022448"/>
    </source>
</evidence>
<feature type="region of interest" description="Disordered" evidence="5">
    <location>
        <begin position="66"/>
        <end position="89"/>
    </location>
</feature>
<name>A0A1Y2AX64_9TREE</name>
<dbReference type="PANTHER" id="PTHR12542">
    <property type="entry name" value="EXOCYST COMPLEX PROTEIN EXO70"/>
    <property type="match status" value="1"/>
</dbReference>
<dbReference type="Pfam" id="PF03081">
    <property type="entry name" value="Exo70_C"/>
    <property type="match status" value="1"/>
</dbReference>
<dbReference type="GO" id="GO:0015031">
    <property type="term" value="P:protein transport"/>
    <property type="evidence" value="ECO:0007669"/>
    <property type="project" value="UniProtKB-KW"/>
</dbReference>
<comment type="subcellular location">
    <subcellularLocation>
        <location evidence="4">Bud</location>
    </subcellularLocation>
    <subcellularLocation>
        <location evidence="4">Bud neck</location>
    </subcellularLocation>
</comment>
<dbReference type="PANTHER" id="PTHR12542:SF41">
    <property type="entry name" value="EXOCYST COMPLEX COMPONENT 7"/>
    <property type="match status" value="1"/>
</dbReference>